<dbReference type="AlphaFoldDB" id="A0A8J4XZ93"/>
<protein>
    <submittedName>
        <fullName evidence="2">Uncharacterized protein</fullName>
    </submittedName>
</protein>
<evidence type="ECO:0000256" key="1">
    <source>
        <dbReference type="SAM" id="MobiDB-lite"/>
    </source>
</evidence>
<feature type="region of interest" description="Disordered" evidence="1">
    <location>
        <begin position="57"/>
        <end position="87"/>
    </location>
</feature>
<accession>A0A8J4XZ93</accession>
<feature type="compositionally biased region" description="Polar residues" evidence="1">
    <location>
        <begin position="73"/>
        <end position="87"/>
    </location>
</feature>
<dbReference type="EMBL" id="JACEEZ010018409">
    <property type="protein sequence ID" value="KAG0716938.1"/>
    <property type="molecule type" value="Genomic_DNA"/>
</dbReference>
<sequence>MGARNEPKVGPISDRQREPFGPLGTTVRGLFGERPGNRGFLGQKRVMVNSLVDELERTETPLGPGPVIGGSSFRLSNKASFPDGSSR</sequence>
<feature type="region of interest" description="Disordered" evidence="1">
    <location>
        <begin position="1"/>
        <end position="36"/>
    </location>
</feature>
<evidence type="ECO:0000313" key="2">
    <source>
        <dbReference type="EMBL" id="KAG0716938.1"/>
    </source>
</evidence>
<keyword evidence="3" id="KW-1185">Reference proteome</keyword>
<organism evidence="2 3">
    <name type="scientific">Chionoecetes opilio</name>
    <name type="common">Atlantic snow crab</name>
    <name type="synonym">Cancer opilio</name>
    <dbReference type="NCBI Taxonomy" id="41210"/>
    <lineage>
        <taxon>Eukaryota</taxon>
        <taxon>Metazoa</taxon>
        <taxon>Ecdysozoa</taxon>
        <taxon>Arthropoda</taxon>
        <taxon>Crustacea</taxon>
        <taxon>Multicrustacea</taxon>
        <taxon>Malacostraca</taxon>
        <taxon>Eumalacostraca</taxon>
        <taxon>Eucarida</taxon>
        <taxon>Decapoda</taxon>
        <taxon>Pleocyemata</taxon>
        <taxon>Brachyura</taxon>
        <taxon>Eubrachyura</taxon>
        <taxon>Majoidea</taxon>
        <taxon>Majidae</taxon>
        <taxon>Chionoecetes</taxon>
    </lineage>
</organism>
<comment type="caution">
    <text evidence="2">The sequence shown here is derived from an EMBL/GenBank/DDBJ whole genome shotgun (WGS) entry which is preliminary data.</text>
</comment>
<name>A0A8J4XZ93_CHIOP</name>
<reference evidence="2" key="1">
    <citation type="submission" date="2020-07" db="EMBL/GenBank/DDBJ databases">
        <title>The High-quality genome of the commercially important snow crab, Chionoecetes opilio.</title>
        <authorList>
            <person name="Jeong J.-H."/>
            <person name="Ryu S."/>
        </authorList>
    </citation>
    <scope>NUCLEOTIDE SEQUENCE</scope>
    <source>
        <strain evidence="2">MADBK_172401_WGS</strain>
        <tissue evidence="2">Digestive gland</tissue>
    </source>
</reference>
<evidence type="ECO:0000313" key="3">
    <source>
        <dbReference type="Proteomes" id="UP000770661"/>
    </source>
</evidence>
<dbReference type="Proteomes" id="UP000770661">
    <property type="component" value="Unassembled WGS sequence"/>
</dbReference>
<proteinExistence type="predicted"/>
<gene>
    <name evidence="2" type="ORF">GWK47_008465</name>
</gene>